<dbReference type="InterPro" id="IPR025306">
    <property type="entry name" value="Zn-bnd_dom_prob"/>
</dbReference>
<dbReference type="Proteomes" id="UP000282184">
    <property type="component" value="Unassembled WGS sequence"/>
</dbReference>
<dbReference type="AlphaFoldDB" id="A0A431TU75"/>
<dbReference type="Pfam" id="PF13451">
    <property type="entry name" value="zf_Tbcl"/>
    <property type="match status" value="1"/>
</dbReference>
<dbReference type="RefSeq" id="WP_126696410.1">
    <property type="nucleotide sequence ID" value="NZ_RXOF01000025.1"/>
</dbReference>
<comment type="caution">
    <text evidence="2">The sequence shown here is derived from an EMBL/GenBank/DDBJ whole genome shotgun (WGS) entry which is preliminary data.</text>
</comment>
<name>A0A431TU75_9BACT</name>
<accession>A0A431TU75</accession>
<evidence type="ECO:0000259" key="1">
    <source>
        <dbReference type="Pfam" id="PF13451"/>
    </source>
</evidence>
<evidence type="ECO:0000313" key="3">
    <source>
        <dbReference type="Proteomes" id="UP000282184"/>
    </source>
</evidence>
<dbReference type="EMBL" id="RXOF01000025">
    <property type="protein sequence ID" value="RTQ44718.1"/>
    <property type="molecule type" value="Genomic_DNA"/>
</dbReference>
<keyword evidence="3" id="KW-1185">Reference proteome</keyword>
<protein>
    <recommendedName>
        <fullName evidence="1">Probable zinc-binding domain-containing protein</fullName>
    </recommendedName>
</protein>
<feature type="domain" description="Probable zinc-binding" evidence="1">
    <location>
        <begin position="104"/>
        <end position="151"/>
    </location>
</feature>
<dbReference type="OrthoDB" id="1261596at2"/>
<reference evidence="2 3" key="1">
    <citation type="submission" date="2018-12" db="EMBL/GenBank/DDBJ databases">
        <title>Hymenobacter gummosus sp. nov., isolated from a spring.</title>
        <authorList>
            <person name="Nie L."/>
        </authorList>
    </citation>
    <scope>NUCLEOTIDE SEQUENCE [LARGE SCALE GENOMIC DNA]</scope>
    <source>
        <strain evidence="2 3">KCTC 52166</strain>
    </source>
</reference>
<organism evidence="2 3">
    <name type="scientific">Hymenobacter gummosus</name>
    <dbReference type="NCBI Taxonomy" id="1776032"/>
    <lineage>
        <taxon>Bacteria</taxon>
        <taxon>Pseudomonadati</taxon>
        <taxon>Bacteroidota</taxon>
        <taxon>Cytophagia</taxon>
        <taxon>Cytophagales</taxon>
        <taxon>Hymenobacteraceae</taxon>
        <taxon>Hymenobacter</taxon>
    </lineage>
</organism>
<evidence type="ECO:0000313" key="2">
    <source>
        <dbReference type="EMBL" id="RTQ44718.1"/>
    </source>
</evidence>
<gene>
    <name evidence="2" type="ORF">EJV47_27385</name>
</gene>
<sequence length="228" mass="26484">MPTIAGQYVSPADCMLRCPCCQRLRDIDEYQTFLRQINALPPQSNVGRQRGRLLTNYYWDAARHQPGTLHWACDQCLEAGRASLGDVSRQHEHCFALPHFAYYDQEKTCRDCGRAFVFSRGEQQHWYEELQFWVEATRVRCPACSRRKHERDRLSRLLAAPDYTDLARTREILQLLLSFGNYARARLYLAQSRKLFAHGSPEYHWLQAWRADINAREQAGPDAPPAAP</sequence>
<proteinExistence type="predicted"/>